<comment type="caution">
    <text evidence="2">The sequence shown here is derived from an EMBL/GenBank/DDBJ whole genome shotgun (WGS) entry which is preliminary data.</text>
</comment>
<proteinExistence type="predicted"/>
<reference evidence="2 3" key="1">
    <citation type="submission" date="2018-03" db="EMBL/GenBank/DDBJ databases">
        <title>Genomic Encyclopedia of Archaeal and Bacterial Type Strains, Phase II (KMG-II): from individual species to whole genera.</title>
        <authorList>
            <person name="Goeker M."/>
        </authorList>
    </citation>
    <scope>NUCLEOTIDE SEQUENCE [LARGE SCALE GENOMIC DNA]</scope>
    <source>
        <strain evidence="2 3">DSM 45312</strain>
    </source>
</reference>
<feature type="region of interest" description="Disordered" evidence="1">
    <location>
        <begin position="1"/>
        <end position="35"/>
    </location>
</feature>
<protein>
    <submittedName>
        <fullName evidence="2">Uncharacterized protein</fullName>
    </submittedName>
</protein>
<evidence type="ECO:0000256" key="1">
    <source>
        <dbReference type="SAM" id="MobiDB-lite"/>
    </source>
</evidence>
<evidence type="ECO:0000313" key="2">
    <source>
        <dbReference type="EMBL" id="PSL00248.1"/>
    </source>
</evidence>
<sequence>MADLAHECSTMEYEQEETRPNLRLRQPPSTAANESMTLYELRRRYPTWLIGCLRGGTMRAVHRYDTATTVTASGSYATTIVEAPDSEAMNALLSSQQAVRGGRHSGVGIGTPCPH</sequence>
<name>A0A2P8DSR2_9ACTN</name>
<dbReference type="AlphaFoldDB" id="A0A2P8DSR2"/>
<gene>
    <name evidence="2" type="ORF">CLV63_102375</name>
</gene>
<keyword evidence="3" id="KW-1185">Reference proteome</keyword>
<dbReference type="Proteomes" id="UP000240542">
    <property type="component" value="Unassembled WGS sequence"/>
</dbReference>
<dbReference type="EMBL" id="PYGA01000002">
    <property type="protein sequence ID" value="PSL00248.1"/>
    <property type="molecule type" value="Genomic_DNA"/>
</dbReference>
<accession>A0A2P8DSR2</accession>
<organism evidence="2 3">
    <name type="scientific">Murinocardiopsis flavida</name>
    <dbReference type="NCBI Taxonomy" id="645275"/>
    <lineage>
        <taxon>Bacteria</taxon>
        <taxon>Bacillati</taxon>
        <taxon>Actinomycetota</taxon>
        <taxon>Actinomycetes</taxon>
        <taxon>Streptosporangiales</taxon>
        <taxon>Nocardiopsidaceae</taxon>
        <taxon>Murinocardiopsis</taxon>
    </lineage>
</organism>
<evidence type="ECO:0000313" key="3">
    <source>
        <dbReference type="Proteomes" id="UP000240542"/>
    </source>
</evidence>